<evidence type="ECO:0000313" key="2">
    <source>
        <dbReference type="EMBL" id="KAK3224883.1"/>
    </source>
</evidence>
<feature type="region of interest" description="Disordered" evidence="1">
    <location>
        <begin position="1"/>
        <end position="111"/>
    </location>
</feature>
<gene>
    <name evidence="2" type="ORF">Dsin_004745</name>
</gene>
<dbReference type="AlphaFoldDB" id="A0AAE0AVZ2"/>
<sequence>MYCKNTVGQKQKDAKPDMHENIDPSLGKDPQETNQPSANSNPQQKTQKRKKSTKSVKSKIKSLSGLSNVNINFDTSGTLALNGSSVGKNNNEGKNPVSRQTEQTTSIPDLNGNGAIPVSLADASQVIGQVVS</sequence>
<organism evidence="2 3">
    <name type="scientific">Dipteronia sinensis</name>
    <dbReference type="NCBI Taxonomy" id="43782"/>
    <lineage>
        <taxon>Eukaryota</taxon>
        <taxon>Viridiplantae</taxon>
        <taxon>Streptophyta</taxon>
        <taxon>Embryophyta</taxon>
        <taxon>Tracheophyta</taxon>
        <taxon>Spermatophyta</taxon>
        <taxon>Magnoliopsida</taxon>
        <taxon>eudicotyledons</taxon>
        <taxon>Gunneridae</taxon>
        <taxon>Pentapetalae</taxon>
        <taxon>rosids</taxon>
        <taxon>malvids</taxon>
        <taxon>Sapindales</taxon>
        <taxon>Sapindaceae</taxon>
        <taxon>Hippocastanoideae</taxon>
        <taxon>Acereae</taxon>
        <taxon>Dipteronia</taxon>
    </lineage>
</organism>
<comment type="caution">
    <text evidence="2">The sequence shown here is derived from an EMBL/GenBank/DDBJ whole genome shotgun (WGS) entry which is preliminary data.</text>
</comment>
<accession>A0AAE0AVZ2</accession>
<feature type="compositionally biased region" description="Polar residues" evidence="1">
    <location>
        <begin position="68"/>
        <end position="108"/>
    </location>
</feature>
<feature type="compositionally biased region" description="Basic and acidic residues" evidence="1">
    <location>
        <begin position="10"/>
        <end position="22"/>
    </location>
</feature>
<keyword evidence="3" id="KW-1185">Reference proteome</keyword>
<name>A0AAE0AVZ2_9ROSI</name>
<evidence type="ECO:0000256" key="1">
    <source>
        <dbReference type="SAM" id="MobiDB-lite"/>
    </source>
</evidence>
<reference evidence="2" key="1">
    <citation type="journal article" date="2023" name="Plant J.">
        <title>Genome sequences and population genomics provide insights into the demographic history, inbreeding, and mutation load of two 'living fossil' tree species of Dipteronia.</title>
        <authorList>
            <person name="Feng Y."/>
            <person name="Comes H.P."/>
            <person name="Chen J."/>
            <person name="Zhu S."/>
            <person name="Lu R."/>
            <person name="Zhang X."/>
            <person name="Li P."/>
            <person name="Qiu J."/>
            <person name="Olsen K.M."/>
            <person name="Qiu Y."/>
        </authorList>
    </citation>
    <scope>NUCLEOTIDE SEQUENCE</scope>
    <source>
        <strain evidence="2">NBL</strain>
    </source>
</reference>
<protein>
    <submittedName>
        <fullName evidence="2">Uncharacterized protein</fullName>
    </submittedName>
</protein>
<evidence type="ECO:0000313" key="3">
    <source>
        <dbReference type="Proteomes" id="UP001281410"/>
    </source>
</evidence>
<feature type="compositionally biased region" description="Basic residues" evidence="1">
    <location>
        <begin position="46"/>
        <end position="60"/>
    </location>
</feature>
<feature type="compositionally biased region" description="Polar residues" evidence="1">
    <location>
        <begin position="32"/>
        <end position="43"/>
    </location>
</feature>
<proteinExistence type="predicted"/>
<dbReference type="Proteomes" id="UP001281410">
    <property type="component" value="Unassembled WGS sequence"/>
</dbReference>
<dbReference type="EMBL" id="JANJYJ010000002">
    <property type="protein sequence ID" value="KAK3224883.1"/>
    <property type="molecule type" value="Genomic_DNA"/>
</dbReference>